<feature type="compositionally biased region" description="Low complexity" evidence="1">
    <location>
        <begin position="72"/>
        <end position="82"/>
    </location>
</feature>
<feature type="compositionally biased region" description="Polar residues" evidence="1">
    <location>
        <begin position="220"/>
        <end position="232"/>
    </location>
</feature>
<feature type="region of interest" description="Disordered" evidence="1">
    <location>
        <begin position="1"/>
        <end position="166"/>
    </location>
</feature>
<protein>
    <submittedName>
        <fullName evidence="2">Uncharacterized protein</fullName>
    </submittedName>
</protein>
<feature type="region of interest" description="Disordered" evidence="1">
    <location>
        <begin position="218"/>
        <end position="242"/>
    </location>
</feature>
<proteinExistence type="predicted"/>
<sequence length="646" mass="70509">MKIDEPSDTIGTEDSNTIGPMATVKEDSPETSNEQSADEPLSFSEEEGVIDAPHEVDSSAVTEPDSNDTTEPSSPSSSGLPSVAVGTRPSIPTDPAQVEVHQGMTEDTHNDAPSLSDNRPSQVGGSNIVGAIATTTTVTVSQPQPSTLTTSSASPSVLSLPTGPPTAAVPPATNSAPLSGFVRPPPHAPAAPSTQLVIGAVPPAGGTMNPMVRKAMDSLASRNPSSSSTQPKTIRETKHEQTKDGALTIKAVTEIETTEIPAQNIIVKITKQTITTRTIEVIPIPSPEAKAPTHKTIDFSLYPHILQSIARYASPGLLHSLRATCKDVQNIVDRELCRHITPSEGENLRAKNARIWFEPDDERVNNAVFIDLGEIYAELTTAVLTAFQSQLTNIRLIRATEVVTFGTNPAIVAIAQAVPEAWIVTRVSLSRRFRDHCLDIGPSFRCRFHWGCPWTGAETIRNCVIQLSYHTAHKRMSESKLQFRFASLDPTMPRTHYIIFSHHEQDHARFGLSKKVKVPEFAMPPVKPRVLNSLIRCVVLTHAARIVLVDAATWKPDWLSRKYKHSTTHELLVEDTPLDADILERLRWWIQANAVAKSAGDEFTKNQAIENISFITIAEFKERVPSAEMFQLITDPLDKIGVENDP</sequence>
<feature type="compositionally biased region" description="Polar residues" evidence="1">
    <location>
        <begin position="9"/>
        <end position="18"/>
    </location>
</feature>
<evidence type="ECO:0000256" key="1">
    <source>
        <dbReference type="SAM" id="MobiDB-lite"/>
    </source>
</evidence>
<feature type="compositionally biased region" description="Basic and acidic residues" evidence="1">
    <location>
        <begin position="233"/>
        <end position="242"/>
    </location>
</feature>
<dbReference type="Proteomes" id="UP001233271">
    <property type="component" value="Chromosome 2"/>
</dbReference>
<feature type="compositionally biased region" description="Low complexity" evidence="1">
    <location>
        <begin position="134"/>
        <end position="161"/>
    </location>
</feature>
<dbReference type="GeneID" id="85492763"/>
<evidence type="ECO:0000313" key="3">
    <source>
        <dbReference type="Proteomes" id="UP001233271"/>
    </source>
</evidence>
<dbReference type="EMBL" id="AP028213">
    <property type="protein sequence ID" value="BEI88892.1"/>
    <property type="molecule type" value="Genomic_DNA"/>
</dbReference>
<name>A0AA48I9W8_9TREE</name>
<dbReference type="KEGG" id="ccac:CcaHIS019_0202540"/>
<dbReference type="RefSeq" id="XP_060454158.1">
    <property type="nucleotide sequence ID" value="XM_060597246.1"/>
</dbReference>
<gene>
    <name evidence="2" type="ORF">CcaverHIS019_0202540</name>
</gene>
<keyword evidence="3" id="KW-1185">Reference proteome</keyword>
<reference evidence="2" key="1">
    <citation type="journal article" date="2023" name="BMC Genomics">
        <title>Chromosome-level genome assemblies of Cutaneotrichosporon spp. (Trichosporonales, Basidiomycota) reveal imbalanced evolution between nucleotide sequences and chromosome synteny.</title>
        <authorList>
            <person name="Kobayashi Y."/>
            <person name="Kayamori A."/>
            <person name="Aoki K."/>
            <person name="Shiwa Y."/>
            <person name="Matsutani M."/>
            <person name="Fujita N."/>
            <person name="Sugita T."/>
            <person name="Iwasaki W."/>
            <person name="Tanaka N."/>
            <person name="Takashima M."/>
        </authorList>
    </citation>
    <scope>NUCLEOTIDE SEQUENCE</scope>
    <source>
        <strain evidence="2">HIS019</strain>
    </source>
</reference>
<dbReference type="AlphaFoldDB" id="A0AA48I9W8"/>
<organism evidence="2 3">
    <name type="scientific">Cutaneotrichosporon cavernicola</name>
    <dbReference type="NCBI Taxonomy" id="279322"/>
    <lineage>
        <taxon>Eukaryota</taxon>
        <taxon>Fungi</taxon>
        <taxon>Dikarya</taxon>
        <taxon>Basidiomycota</taxon>
        <taxon>Agaricomycotina</taxon>
        <taxon>Tremellomycetes</taxon>
        <taxon>Trichosporonales</taxon>
        <taxon>Trichosporonaceae</taxon>
        <taxon>Cutaneotrichosporon</taxon>
    </lineage>
</organism>
<feature type="compositionally biased region" description="Polar residues" evidence="1">
    <location>
        <begin position="111"/>
        <end position="125"/>
    </location>
</feature>
<accession>A0AA48I9W8</accession>
<evidence type="ECO:0000313" key="2">
    <source>
        <dbReference type="EMBL" id="BEI88892.1"/>
    </source>
</evidence>